<evidence type="ECO:0000313" key="4">
    <source>
        <dbReference type="EMBL" id="PNF43224.1"/>
    </source>
</evidence>
<dbReference type="PANTHER" id="PTHR10380">
    <property type="entry name" value="CUTICLE PROTEIN"/>
    <property type="match status" value="1"/>
</dbReference>
<gene>
    <name evidence="4" type="ORF">B7P43_G14877</name>
</gene>
<sequence>MMSQDSSVGIQTGYGLDDRGIGVRVPCRVKNLLFSTSSGPALGPTQPIQSVPGTPLPGAKRPWREADHKPPANTEIVLVLMTSAAAFPQNSPSRIEAQAPPIPIAFAPPYVPAPIYGALPVPAEQSSSSILTTQSPAPTPPVQPEGSLSSPAPVLDDRVPIRQSEGMTDVPDNWVAIPKGSNQIVLAPGTIISLRDKWGQFSHGFSDRSGTAVSEQGILNTNDDAESVIVKRGFYSYISPEGTRITVSYVADENGFSAKGDHIPS</sequence>
<dbReference type="AlphaFoldDB" id="A0A2J7RQW8"/>
<keyword evidence="5" id="KW-1185">Reference proteome</keyword>
<feature type="compositionally biased region" description="Polar residues" evidence="3">
    <location>
        <begin position="127"/>
        <end position="136"/>
    </location>
</feature>
<dbReference type="InParanoid" id="A0A2J7RQW8"/>
<organism evidence="4 5">
    <name type="scientific">Cryptotermes secundus</name>
    <dbReference type="NCBI Taxonomy" id="105785"/>
    <lineage>
        <taxon>Eukaryota</taxon>
        <taxon>Metazoa</taxon>
        <taxon>Ecdysozoa</taxon>
        <taxon>Arthropoda</taxon>
        <taxon>Hexapoda</taxon>
        <taxon>Insecta</taxon>
        <taxon>Pterygota</taxon>
        <taxon>Neoptera</taxon>
        <taxon>Polyneoptera</taxon>
        <taxon>Dictyoptera</taxon>
        <taxon>Blattodea</taxon>
        <taxon>Blattoidea</taxon>
        <taxon>Termitoidae</taxon>
        <taxon>Kalotermitidae</taxon>
        <taxon>Cryptotermitinae</taxon>
        <taxon>Cryptotermes</taxon>
    </lineage>
</organism>
<dbReference type="STRING" id="105785.A0A2J7RQW8"/>
<reference evidence="4 5" key="1">
    <citation type="submission" date="2017-12" db="EMBL/GenBank/DDBJ databases">
        <title>Hemimetabolous genomes reveal molecular basis of termite eusociality.</title>
        <authorList>
            <person name="Harrison M.C."/>
            <person name="Jongepier E."/>
            <person name="Robertson H.M."/>
            <person name="Arning N."/>
            <person name="Bitard-Feildel T."/>
            <person name="Chao H."/>
            <person name="Childers C.P."/>
            <person name="Dinh H."/>
            <person name="Doddapaneni H."/>
            <person name="Dugan S."/>
            <person name="Gowin J."/>
            <person name="Greiner C."/>
            <person name="Han Y."/>
            <person name="Hu H."/>
            <person name="Hughes D.S.T."/>
            <person name="Huylmans A.-K."/>
            <person name="Kemena C."/>
            <person name="Kremer L.P.M."/>
            <person name="Lee S.L."/>
            <person name="Lopez-Ezquerra A."/>
            <person name="Mallet L."/>
            <person name="Monroy-Kuhn J.M."/>
            <person name="Moser A."/>
            <person name="Murali S.C."/>
            <person name="Muzny D.M."/>
            <person name="Otani S."/>
            <person name="Piulachs M.-D."/>
            <person name="Poelchau M."/>
            <person name="Qu J."/>
            <person name="Schaub F."/>
            <person name="Wada-Katsumata A."/>
            <person name="Worley K.C."/>
            <person name="Xie Q."/>
            <person name="Ylla G."/>
            <person name="Poulsen M."/>
            <person name="Gibbs R.A."/>
            <person name="Schal C."/>
            <person name="Richards S."/>
            <person name="Belles X."/>
            <person name="Korb J."/>
            <person name="Bornberg-Bauer E."/>
        </authorList>
    </citation>
    <scope>NUCLEOTIDE SEQUENCE [LARGE SCALE GENOMIC DNA]</scope>
    <source>
        <tissue evidence="4">Whole body</tissue>
    </source>
</reference>
<evidence type="ECO:0008006" key="6">
    <source>
        <dbReference type="Google" id="ProtNLM"/>
    </source>
</evidence>
<dbReference type="OrthoDB" id="6368834at2759"/>
<protein>
    <recommendedName>
        <fullName evidence="6">Endocuticle structural glycoprotein SgAbd-2</fullName>
    </recommendedName>
</protein>
<dbReference type="InterPro" id="IPR000618">
    <property type="entry name" value="Insect_cuticle"/>
</dbReference>
<dbReference type="PROSITE" id="PS00233">
    <property type="entry name" value="CHIT_BIND_RR_1"/>
    <property type="match status" value="1"/>
</dbReference>
<dbReference type="Pfam" id="PF00379">
    <property type="entry name" value="Chitin_bind_4"/>
    <property type="match status" value="1"/>
</dbReference>
<evidence type="ECO:0000256" key="2">
    <source>
        <dbReference type="PROSITE-ProRule" id="PRU00497"/>
    </source>
</evidence>
<evidence type="ECO:0000256" key="3">
    <source>
        <dbReference type="SAM" id="MobiDB-lite"/>
    </source>
</evidence>
<feature type="region of interest" description="Disordered" evidence="3">
    <location>
        <begin position="127"/>
        <end position="155"/>
    </location>
</feature>
<comment type="caution">
    <text evidence="4">The sequence shown here is derived from an EMBL/GenBank/DDBJ whole genome shotgun (WGS) entry which is preliminary data.</text>
</comment>
<dbReference type="EMBL" id="NEVH01000613">
    <property type="protein sequence ID" value="PNF43224.1"/>
    <property type="molecule type" value="Genomic_DNA"/>
</dbReference>
<dbReference type="PROSITE" id="PS51155">
    <property type="entry name" value="CHIT_BIND_RR_2"/>
    <property type="match status" value="1"/>
</dbReference>
<dbReference type="Proteomes" id="UP000235965">
    <property type="component" value="Unassembled WGS sequence"/>
</dbReference>
<dbReference type="GO" id="GO:0062129">
    <property type="term" value="C:chitin-based extracellular matrix"/>
    <property type="evidence" value="ECO:0007669"/>
    <property type="project" value="TreeGrafter"/>
</dbReference>
<dbReference type="InterPro" id="IPR031311">
    <property type="entry name" value="CHIT_BIND_RR_consensus"/>
</dbReference>
<name>A0A2J7RQW8_9NEOP</name>
<evidence type="ECO:0000313" key="5">
    <source>
        <dbReference type="Proteomes" id="UP000235965"/>
    </source>
</evidence>
<keyword evidence="1 2" id="KW-0193">Cuticle</keyword>
<evidence type="ECO:0000256" key="1">
    <source>
        <dbReference type="ARBA" id="ARBA00022460"/>
    </source>
</evidence>
<accession>A0A2J7RQW8</accession>
<dbReference type="InterPro" id="IPR050468">
    <property type="entry name" value="Cuticle_Struct_Prot"/>
</dbReference>
<proteinExistence type="predicted"/>
<dbReference type="PANTHER" id="PTHR10380:SF173">
    <property type="entry name" value="CUTICULAR PROTEIN 47EF, ISOFORM C-RELATED"/>
    <property type="match status" value="1"/>
</dbReference>
<dbReference type="GO" id="GO:0008010">
    <property type="term" value="F:structural constituent of chitin-based larval cuticle"/>
    <property type="evidence" value="ECO:0007669"/>
    <property type="project" value="TreeGrafter"/>
</dbReference>